<gene>
    <name evidence="2" type="ORF">SAMN05421852_11736</name>
</gene>
<evidence type="ECO:0000313" key="2">
    <source>
        <dbReference type="EMBL" id="SFJ69304.1"/>
    </source>
</evidence>
<organism evidence="2 3">
    <name type="scientific">Thermoflavimicrobium dichotomicum</name>
    <dbReference type="NCBI Taxonomy" id="46223"/>
    <lineage>
        <taxon>Bacteria</taxon>
        <taxon>Bacillati</taxon>
        <taxon>Bacillota</taxon>
        <taxon>Bacilli</taxon>
        <taxon>Bacillales</taxon>
        <taxon>Thermoactinomycetaceae</taxon>
        <taxon>Thermoflavimicrobium</taxon>
    </lineage>
</organism>
<accession>A0A1I3TDT3</accession>
<proteinExistence type="predicted"/>
<reference evidence="2 3" key="1">
    <citation type="submission" date="2016-10" db="EMBL/GenBank/DDBJ databases">
        <authorList>
            <person name="de Groot N.N."/>
        </authorList>
    </citation>
    <scope>NUCLEOTIDE SEQUENCE [LARGE SCALE GENOMIC DNA]</scope>
    <source>
        <strain evidence="2 3">DSM 44778</strain>
    </source>
</reference>
<feature type="compositionally biased region" description="Basic residues" evidence="1">
    <location>
        <begin position="42"/>
        <end position="56"/>
    </location>
</feature>
<dbReference type="EMBL" id="FORR01000017">
    <property type="protein sequence ID" value="SFJ69304.1"/>
    <property type="molecule type" value="Genomic_DNA"/>
</dbReference>
<name>A0A1I3TDT3_9BACL</name>
<evidence type="ECO:0000313" key="3">
    <source>
        <dbReference type="Proteomes" id="UP000199545"/>
    </source>
</evidence>
<sequence>MEHRHCPHHGLIDPAYHVPRREIEMAYCHAKKTYKILKHIMKHHHPHRRHHHPHHFLHGEMESSSSPHMYPQAFGSSEA</sequence>
<dbReference type="Proteomes" id="UP000199545">
    <property type="component" value="Unassembled WGS sequence"/>
</dbReference>
<evidence type="ECO:0000256" key="1">
    <source>
        <dbReference type="SAM" id="MobiDB-lite"/>
    </source>
</evidence>
<dbReference type="AlphaFoldDB" id="A0A1I3TDT3"/>
<dbReference type="RefSeq" id="WP_093231123.1">
    <property type="nucleotide sequence ID" value="NZ_FORR01000017.1"/>
</dbReference>
<feature type="region of interest" description="Disordered" evidence="1">
    <location>
        <begin position="42"/>
        <end position="79"/>
    </location>
</feature>
<protein>
    <submittedName>
        <fullName evidence="2">Uncharacterized protein</fullName>
    </submittedName>
</protein>
<keyword evidence="3" id="KW-1185">Reference proteome</keyword>